<proteinExistence type="evidence at transcript level"/>
<name>Q25PM3_MACFA</name>
<evidence type="ECO:0000313" key="1">
    <source>
        <dbReference type="EMBL" id="BAE87550.1"/>
    </source>
</evidence>
<dbReference type="EMBL" id="AB170488">
    <property type="protein sequence ID" value="BAE87551.1"/>
    <property type="molecule type" value="mRNA"/>
</dbReference>
<sequence>MTSALLEAYQEILNYPIMTAMENPLKLTMDLGNLRLRTTRSLPLQNLLFQQQQSELIFMQEHCFPSASCSSMLYIGLYIYDKSFPFVQNKIQFHCDLLYSQMPICENF</sequence>
<accession>Q25PM3</accession>
<protein>
    <submittedName>
        <fullName evidence="1">Macaca fascicularis brain cDNA clone: QmoA-11123, similar to human glycine receptor, beta (GLRB), mRNA, RefSeq: NM_000824.2</fullName>
    </submittedName>
    <submittedName>
        <fullName evidence="2">Macaca fascicularis brain cDNA clone: QmoA-11131, similar to human glycine receptor, beta (GLRB), mRNA, RefSeq: NM_000824.2</fullName>
    </submittedName>
</protein>
<evidence type="ECO:0000313" key="2">
    <source>
        <dbReference type="EMBL" id="BAE87551.1"/>
    </source>
</evidence>
<keyword evidence="1" id="KW-0675">Receptor</keyword>
<organism evidence="1">
    <name type="scientific">Macaca fascicularis</name>
    <name type="common">Crab-eating macaque</name>
    <name type="synonym">Cynomolgus monkey</name>
    <dbReference type="NCBI Taxonomy" id="9541"/>
    <lineage>
        <taxon>Eukaryota</taxon>
        <taxon>Metazoa</taxon>
        <taxon>Chordata</taxon>
        <taxon>Craniata</taxon>
        <taxon>Vertebrata</taxon>
        <taxon>Euteleostomi</taxon>
        <taxon>Mammalia</taxon>
        <taxon>Eutheria</taxon>
        <taxon>Euarchontoglires</taxon>
        <taxon>Primates</taxon>
        <taxon>Haplorrhini</taxon>
        <taxon>Catarrhini</taxon>
        <taxon>Cercopithecidae</taxon>
        <taxon>Cercopithecinae</taxon>
        <taxon>Macaca</taxon>
    </lineage>
</organism>
<dbReference type="EMBL" id="AB170487">
    <property type="protein sequence ID" value="BAE87550.1"/>
    <property type="molecule type" value="mRNA"/>
</dbReference>
<dbReference type="AlphaFoldDB" id="Q25PM3"/>
<reference evidence="1" key="1">
    <citation type="journal article" date="2007" name="PLoS Biol.">
        <title>Rate of evolution in brain-expressed genes in humans and other primates.</title>
        <authorList>
            <person name="Wang H.-Y."/>
            <person name="Chien H.-C."/>
            <person name="Osada N."/>
            <person name="Hashimoto K."/>
            <person name="Sugano S."/>
            <person name="Gojobori T."/>
            <person name="Chou C.-K."/>
            <person name="Tsai S.-F."/>
            <person name="Wu C.-I."/>
            <person name="Shen C.-K.J."/>
        </authorList>
    </citation>
    <scope>NUCLEOTIDE SEQUENCE</scope>
</reference>